<gene>
    <name evidence="1" type="ORF">LEP1GSC024_0956</name>
</gene>
<evidence type="ECO:0008006" key="3">
    <source>
        <dbReference type="Google" id="ProtNLM"/>
    </source>
</evidence>
<evidence type="ECO:0000313" key="2">
    <source>
        <dbReference type="Proteomes" id="UP000012138"/>
    </source>
</evidence>
<dbReference type="Proteomes" id="UP000012138">
    <property type="component" value="Unassembled WGS sequence"/>
</dbReference>
<dbReference type="AlphaFoldDB" id="M6Y684"/>
<organism evidence="1 2">
    <name type="scientific">Leptospira noguchii str. 2001034031</name>
    <dbReference type="NCBI Taxonomy" id="1193053"/>
    <lineage>
        <taxon>Bacteria</taxon>
        <taxon>Pseudomonadati</taxon>
        <taxon>Spirochaetota</taxon>
        <taxon>Spirochaetia</taxon>
        <taxon>Leptospirales</taxon>
        <taxon>Leptospiraceae</taxon>
        <taxon>Leptospira</taxon>
    </lineage>
</organism>
<accession>M6Y684</accession>
<evidence type="ECO:0000313" key="1">
    <source>
        <dbReference type="EMBL" id="EMO87466.1"/>
    </source>
</evidence>
<name>M6Y684_9LEPT</name>
<reference evidence="1 2" key="1">
    <citation type="submission" date="2013-01" db="EMBL/GenBank/DDBJ databases">
        <authorList>
            <person name="Harkins D.M."/>
            <person name="Durkin A.S."/>
            <person name="Brinkac L.M."/>
            <person name="Haft D.H."/>
            <person name="Selengut J.D."/>
            <person name="Sanka R."/>
            <person name="DePew J."/>
            <person name="Purushe J."/>
            <person name="Whelen A.C."/>
            <person name="Vinetz J.M."/>
            <person name="Sutton G.G."/>
            <person name="Nierman W.C."/>
            <person name="Fouts D.E."/>
        </authorList>
    </citation>
    <scope>NUCLEOTIDE SEQUENCE [LARGE SCALE GENOMIC DNA]</scope>
    <source>
        <strain evidence="1 2">2001034031</strain>
    </source>
</reference>
<dbReference type="RefSeq" id="WP_004447440.1">
    <property type="nucleotide sequence ID" value="NZ_AKXB02000151.1"/>
</dbReference>
<proteinExistence type="predicted"/>
<sequence>MYIILSVDITGSTKLKNEADTSEKRIAWMNLFSTFATDFTAHFIAKLRLKNCEEAHLLKSLGDELVFYYKLIHSNKVTSVLDSFDDAVYDYYNNNQSHGIGFKCSSWLVGTPVANLKITNNNQVIDFVGPSMDIGFRISKYSSHNRFIVSLDLAYLIAKNDKRKRIFYYGKEILKGVLQNKEYPIFYLESLHVNAHEENDPMAKYTEKNHVEINDLCEYAERFMTENPFIIDNQQIQFGDIPHDYPGIYKKVITEIYRKDPTLQVDKDSTSENQNAFFNQVSKILDTYKNK</sequence>
<comment type="caution">
    <text evidence="1">The sequence shown here is derived from an EMBL/GenBank/DDBJ whole genome shotgun (WGS) entry which is preliminary data.</text>
</comment>
<dbReference type="EMBL" id="AKXB02000151">
    <property type="protein sequence ID" value="EMO87466.1"/>
    <property type="molecule type" value="Genomic_DNA"/>
</dbReference>
<protein>
    <recommendedName>
        <fullName evidence="3">Guanylate cyclase domain-containing protein</fullName>
    </recommendedName>
</protein>